<dbReference type="EMBL" id="CAQM01000666">
    <property type="protein sequence ID" value="CCQ63163.1"/>
    <property type="molecule type" value="Genomic_DNA"/>
</dbReference>
<sequence>MQRVDYFLIFDIKTILPQYVELGWNEGSSVALRQFRNL</sequence>
<proteinExistence type="predicted"/>
<evidence type="ECO:0000313" key="2">
    <source>
        <dbReference type="Proteomes" id="UP000018198"/>
    </source>
</evidence>
<protein>
    <submittedName>
        <fullName evidence="1">Uncharacterized protein</fullName>
    </submittedName>
</protein>
<accession>T2JBC0</accession>
<dbReference type="Proteomes" id="UP000018198">
    <property type="component" value="Unassembled WGS sequence"/>
</dbReference>
<name>T2JBC0_CROWT</name>
<organism evidence="1 2">
    <name type="scientific">Crocosphaera watsonii WH 0401</name>
    <dbReference type="NCBI Taxonomy" id="555881"/>
    <lineage>
        <taxon>Bacteria</taxon>
        <taxon>Bacillati</taxon>
        <taxon>Cyanobacteriota</taxon>
        <taxon>Cyanophyceae</taxon>
        <taxon>Oscillatoriophycideae</taxon>
        <taxon>Chroococcales</taxon>
        <taxon>Aphanothecaceae</taxon>
        <taxon>Crocosphaera</taxon>
    </lineage>
</organism>
<dbReference type="AlphaFoldDB" id="T2JBC0"/>
<reference evidence="1 2" key="1">
    <citation type="submission" date="2013-01" db="EMBL/GenBank/DDBJ databases">
        <authorList>
            <person name="Bench S."/>
        </authorList>
    </citation>
    <scope>NUCLEOTIDE SEQUENCE [LARGE SCALE GENOMIC DNA]</scope>
    <source>
        <strain evidence="1 2">WH 0401</strain>
    </source>
</reference>
<reference evidence="1 2" key="2">
    <citation type="submission" date="2013-09" db="EMBL/GenBank/DDBJ databases">
        <title>Whole genome comparison of six Crocosphaera watsonii strains with differing phenotypes.</title>
        <authorList>
            <person name="Bench S.R."/>
            <person name="Heller P."/>
            <person name="Frank I."/>
            <person name="Arciniega M."/>
            <person name="Shilova I.N."/>
            <person name="Zehr J.P."/>
        </authorList>
    </citation>
    <scope>NUCLEOTIDE SEQUENCE [LARGE SCALE GENOMIC DNA]</scope>
    <source>
        <strain evidence="1 2">WH 0401</strain>
    </source>
</reference>
<comment type="caution">
    <text evidence="1">The sequence shown here is derived from an EMBL/GenBank/DDBJ whole genome shotgun (WGS) entry which is preliminary data.</text>
</comment>
<evidence type="ECO:0000313" key="1">
    <source>
        <dbReference type="EMBL" id="CCQ63163.1"/>
    </source>
</evidence>
<gene>
    <name evidence="1" type="ORF">CWATWH0401_2634</name>
</gene>